<evidence type="ECO:0000313" key="3">
    <source>
        <dbReference type="Proteomes" id="UP000332933"/>
    </source>
</evidence>
<protein>
    <submittedName>
        <fullName evidence="2">Aste57867_3000 protein</fullName>
    </submittedName>
</protein>
<dbReference type="AlphaFoldDB" id="A0A485K8T5"/>
<dbReference type="Proteomes" id="UP000332933">
    <property type="component" value="Unassembled WGS sequence"/>
</dbReference>
<evidence type="ECO:0000313" key="1">
    <source>
        <dbReference type="EMBL" id="KAF0716151.1"/>
    </source>
</evidence>
<gene>
    <name evidence="2" type="primary">Aste57867_3000</name>
    <name evidence="1" type="ORF">As57867_002991</name>
    <name evidence="2" type="ORF">ASTE57867_3000</name>
</gene>
<organism evidence="2 3">
    <name type="scientific">Aphanomyces stellatus</name>
    <dbReference type="NCBI Taxonomy" id="120398"/>
    <lineage>
        <taxon>Eukaryota</taxon>
        <taxon>Sar</taxon>
        <taxon>Stramenopiles</taxon>
        <taxon>Oomycota</taxon>
        <taxon>Saprolegniomycetes</taxon>
        <taxon>Saprolegniales</taxon>
        <taxon>Verrucalvaceae</taxon>
        <taxon>Aphanomyces</taxon>
    </lineage>
</organism>
<dbReference type="EMBL" id="VJMH01000451">
    <property type="protein sequence ID" value="KAF0716151.1"/>
    <property type="molecule type" value="Genomic_DNA"/>
</dbReference>
<keyword evidence="3" id="KW-1185">Reference proteome</keyword>
<proteinExistence type="predicted"/>
<name>A0A485K8T5_9STRA</name>
<sequence>MQNEIKHAEPKKPRDIELIIRFCSTITLDDIARQWPYLDSHLLELCHRWVGLDQMPSTLTTILPAQLLHPENATGPWSPSKEFILTLSKTALAHILQWCDPDAFDLIYRFMYEYGGNNNDVYIDAMQRLLVQNFAGLDFAISAVQNCYQQVLSSNALSVNLEPTNTSNSGYNGLWVLTNIQIRQLQAQISLVKFMRFFSMSFALHIRCADNNTLNVKADIAVFPAAWSILRLDGQFNSISALPNGEPSIGLDSSAFYDNYIGWIENGNIRLWYVSKKQKVPVTRSCRFYAWPTIVPRRVYRLMLDIQNHMHVNVNLEQSADVGATIDFETIVPAERRRIWDETGHESVLQIDASYERIGY</sequence>
<dbReference type="EMBL" id="CAADRA010000451">
    <property type="protein sequence ID" value="VFT80181.1"/>
    <property type="molecule type" value="Genomic_DNA"/>
</dbReference>
<accession>A0A485K8T5</accession>
<reference evidence="1" key="2">
    <citation type="submission" date="2019-06" db="EMBL/GenBank/DDBJ databases">
        <title>Genomics analysis of Aphanomyces spp. identifies a new class of oomycete effector associated with host adaptation.</title>
        <authorList>
            <person name="Gaulin E."/>
        </authorList>
    </citation>
    <scope>NUCLEOTIDE SEQUENCE</scope>
    <source>
        <strain evidence="1">CBS 578.67</strain>
    </source>
</reference>
<reference evidence="2 3" key="1">
    <citation type="submission" date="2019-03" db="EMBL/GenBank/DDBJ databases">
        <authorList>
            <person name="Gaulin E."/>
            <person name="Dumas B."/>
        </authorList>
    </citation>
    <scope>NUCLEOTIDE SEQUENCE [LARGE SCALE GENOMIC DNA]</scope>
    <source>
        <strain evidence="2">CBS 568.67</strain>
    </source>
</reference>
<evidence type="ECO:0000313" key="2">
    <source>
        <dbReference type="EMBL" id="VFT80181.1"/>
    </source>
</evidence>